<comment type="caution">
    <text evidence="4">The sequence shown here is derived from an EMBL/GenBank/DDBJ whole genome shotgun (WGS) entry which is preliminary data.</text>
</comment>
<dbReference type="EMBL" id="JANLCJ010000010">
    <property type="protein sequence ID" value="MCS5735925.1"/>
    <property type="molecule type" value="Genomic_DNA"/>
</dbReference>
<dbReference type="InterPro" id="IPR025241">
    <property type="entry name" value="DUF4190"/>
</dbReference>
<name>A0ABT2H7H7_9MICO</name>
<keyword evidence="5" id="KW-1185">Reference proteome</keyword>
<evidence type="ECO:0000313" key="5">
    <source>
        <dbReference type="Proteomes" id="UP001165586"/>
    </source>
</evidence>
<evidence type="ECO:0000256" key="1">
    <source>
        <dbReference type="SAM" id="MobiDB-lite"/>
    </source>
</evidence>
<accession>A0ABT2H7H7</accession>
<evidence type="ECO:0000256" key="2">
    <source>
        <dbReference type="SAM" id="Phobius"/>
    </source>
</evidence>
<keyword evidence="2" id="KW-0472">Membrane</keyword>
<sequence length="157" mass="15327">MTTETPLPPTDSSANTTTLPVPDASARPDAGAAASATAGAPAYPGAGAPIHPTGGAPVYAPAGAPAPGYYAQAKTNVLGIVTLVLGVLGFGIVPVITGHIALSQIKRTGEEGRGLTLAGLILGYVTLAGWLIVAAFWIAVAGFAAVGALANGAWVNS</sequence>
<feature type="compositionally biased region" description="Low complexity" evidence="1">
    <location>
        <begin position="22"/>
        <end position="33"/>
    </location>
</feature>
<feature type="transmembrane region" description="Helical" evidence="2">
    <location>
        <begin position="114"/>
        <end position="147"/>
    </location>
</feature>
<protein>
    <submittedName>
        <fullName evidence="4">DUF4190 domain-containing protein</fullName>
    </submittedName>
</protein>
<dbReference type="Pfam" id="PF13828">
    <property type="entry name" value="DUF4190"/>
    <property type="match status" value="1"/>
</dbReference>
<feature type="region of interest" description="Disordered" evidence="1">
    <location>
        <begin position="1"/>
        <end position="33"/>
    </location>
</feature>
<evidence type="ECO:0000259" key="3">
    <source>
        <dbReference type="Pfam" id="PF13828"/>
    </source>
</evidence>
<dbReference type="RefSeq" id="WP_259541279.1">
    <property type="nucleotide sequence ID" value="NZ_JANLCJ010000010.1"/>
</dbReference>
<feature type="compositionally biased region" description="Polar residues" evidence="1">
    <location>
        <begin position="1"/>
        <end position="19"/>
    </location>
</feature>
<dbReference type="Proteomes" id="UP001165586">
    <property type="component" value="Unassembled WGS sequence"/>
</dbReference>
<gene>
    <name evidence="4" type="ORF">N1032_19475</name>
</gene>
<proteinExistence type="predicted"/>
<keyword evidence="2" id="KW-1133">Transmembrane helix</keyword>
<feature type="transmembrane region" description="Helical" evidence="2">
    <location>
        <begin position="77"/>
        <end position="102"/>
    </location>
</feature>
<keyword evidence="2" id="KW-0812">Transmembrane</keyword>
<reference evidence="4" key="1">
    <citation type="submission" date="2022-08" db="EMBL/GenBank/DDBJ databases">
        <authorList>
            <person name="Deng Y."/>
            <person name="Han X.-F."/>
            <person name="Zhang Y.-Q."/>
        </authorList>
    </citation>
    <scope>NUCLEOTIDE SEQUENCE</scope>
    <source>
        <strain evidence="4">CPCC 203386</strain>
    </source>
</reference>
<feature type="domain" description="DUF4190" evidence="3">
    <location>
        <begin position="78"/>
        <end position="132"/>
    </location>
</feature>
<organism evidence="4 5">
    <name type="scientific">Herbiconiux daphne</name>
    <dbReference type="NCBI Taxonomy" id="2970914"/>
    <lineage>
        <taxon>Bacteria</taxon>
        <taxon>Bacillati</taxon>
        <taxon>Actinomycetota</taxon>
        <taxon>Actinomycetes</taxon>
        <taxon>Micrococcales</taxon>
        <taxon>Microbacteriaceae</taxon>
        <taxon>Herbiconiux</taxon>
    </lineage>
</organism>
<evidence type="ECO:0000313" key="4">
    <source>
        <dbReference type="EMBL" id="MCS5735925.1"/>
    </source>
</evidence>